<gene>
    <name evidence="1" type="ORF">CHRIB12_LOCUS7469</name>
</gene>
<dbReference type="AlphaFoldDB" id="A0A915Z302"/>
<comment type="caution">
    <text evidence="1">The sequence shown here is derived from an EMBL/GenBank/DDBJ whole genome shotgun (WGS) entry which is preliminary data.</text>
</comment>
<evidence type="ECO:0000313" key="2">
    <source>
        <dbReference type="Proteomes" id="UP000684084"/>
    </source>
</evidence>
<dbReference type="EMBL" id="CAGKOT010000013">
    <property type="protein sequence ID" value="CAB5358936.1"/>
    <property type="molecule type" value="Genomic_DNA"/>
</dbReference>
<organism evidence="1 2">
    <name type="scientific">Rhizophagus irregularis</name>
    <dbReference type="NCBI Taxonomy" id="588596"/>
    <lineage>
        <taxon>Eukaryota</taxon>
        <taxon>Fungi</taxon>
        <taxon>Fungi incertae sedis</taxon>
        <taxon>Mucoromycota</taxon>
        <taxon>Glomeromycotina</taxon>
        <taxon>Glomeromycetes</taxon>
        <taxon>Glomerales</taxon>
        <taxon>Glomeraceae</taxon>
        <taxon>Rhizophagus</taxon>
    </lineage>
</organism>
<dbReference type="Proteomes" id="UP000684084">
    <property type="component" value="Unassembled WGS sequence"/>
</dbReference>
<reference evidence="1" key="1">
    <citation type="submission" date="2020-05" db="EMBL/GenBank/DDBJ databases">
        <authorList>
            <person name="Rincon C."/>
            <person name="Sanders R I."/>
            <person name="Robbins C."/>
            <person name="Chaturvedi A."/>
        </authorList>
    </citation>
    <scope>NUCLEOTIDE SEQUENCE</scope>
    <source>
        <strain evidence="1">CHB12</strain>
    </source>
</reference>
<sequence>MYSSIFKKINDHLTDLRCFTEIVKILHYENIQNTRIGGSHLQFYSLLPSLLYKKNLIKITIAKNKAKVKYVGQVILRTSIAYIDKCSIQWME</sequence>
<name>A0A915Z302_9GLOM</name>
<protein>
    <submittedName>
        <fullName evidence="1">Uncharacterized protein</fullName>
    </submittedName>
</protein>
<proteinExistence type="predicted"/>
<evidence type="ECO:0000313" key="1">
    <source>
        <dbReference type="EMBL" id="CAB5358936.1"/>
    </source>
</evidence>
<accession>A0A915Z302</accession>